<dbReference type="EMBL" id="LAZR01042130">
    <property type="protein sequence ID" value="KKL10268.1"/>
    <property type="molecule type" value="Genomic_DNA"/>
</dbReference>
<proteinExistence type="predicted"/>
<sequence>MSNFQDYRNQSKKKLDKGIMKILNNLVDLDNLLEEAKVPTKFAVINA</sequence>
<reference evidence="1" key="1">
    <citation type="journal article" date="2015" name="Nature">
        <title>Complex archaea that bridge the gap between prokaryotes and eukaryotes.</title>
        <authorList>
            <person name="Spang A."/>
            <person name="Saw J.H."/>
            <person name="Jorgensen S.L."/>
            <person name="Zaremba-Niedzwiedzka K."/>
            <person name="Martijn J."/>
            <person name="Lind A.E."/>
            <person name="van Eijk R."/>
            <person name="Schleper C."/>
            <person name="Guy L."/>
            <person name="Ettema T.J."/>
        </authorList>
    </citation>
    <scope>NUCLEOTIDE SEQUENCE</scope>
</reference>
<name>A0A0F9DE64_9ZZZZ</name>
<dbReference type="AlphaFoldDB" id="A0A0F9DE64"/>
<feature type="non-terminal residue" evidence="1">
    <location>
        <position position="47"/>
    </location>
</feature>
<organism evidence="1">
    <name type="scientific">marine sediment metagenome</name>
    <dbReference type="NCBI Taxonomy" id="412755"/>
    <lineage>
        <taxon>unclassified sequences</taxon>
        <taxon>metagenomes</taxon>
        <taxon>ecological metagenomes</taxon>
    </lineage>
</organism>
<accession>A0A0F9DE64</accession>
<gene>
    <name evidence="1" type="ORF">LCGC14_2557530</name>
</gene>
<evidence type="ECO:0000313" key="1">
    <source>
        <dbReference type="EMBL" id="KKL10268.1"/>
    </source>
</evidence>
<protein>
    <submittedName>
        <fullName evidence="1">Uncharacterized protein</fullName>
    </submittedName>
</protein>
<comment type="caution">
    <text evidence="1">The sequence shown here is derived from an EMBL/GenBank/DDBJ whole genome shotgun (WGS) entry which is preliminary data.</text>
</comment>